<dbReference type="PANTHER" id="PTHR12352:SF3">
    <property type="entry name" value="NIDOGEN-2"/>
    <property type="match status" value="1"/>
</dbReference>
<evidence type="ECO:0000256" key="5">
    <source>
        <dbReference type="ARBA" id="ARBA00023180"/>
    </source>
</evidence>
<protein>
    <submittedName>
        <fullName evidence="7">SPARC-related modular calcium-binding protein 1</fullName>
    </submittedName>
</protein>
<keyword evidence="3" id="KW-0106">Calcium</keyword>
<evidence type="ECO:0000313" key="7">
    <source>
        <dbReference type="EMBL" id="MPC44267.1"/>
    </source>
</evidence>
<evidence type="ECO:0000259" key="6">
    <source>
        <dbReference type="Pfam" id="PF10591"/>
    </source>
</evidence>
<dbReference type="GO" id="GO:0005509">
    <property type="term" value="F:calcium ion binding"/>
    <property type="evidence" value="ECO:0007669"/>
    <property type="project" value="InterPro"/>
</dbReference>
<organism evidence="7 8">
    <name type="scientific">Portunus trituberculatus</name>
    <name type="common">Swimming crab</name>
    <name type="synonym">Neptunus trituberculatus</name>
    <dbReference type="NCBI Taxonomy" id="210409"/>
    <lineage>
        <taxon>Eukaryota</taxon>
        <taxon>Metazoa</taxon>
        <taxon>Ecdysozoa</taxon>
        <taxon>Arthropoda</taxon>
        <taxon>Crustacea</taxon>
        <taxon>Multicrustacea</taxon>
        <taxon>Malacostraca</taxon>
        <taxon>Eumalacostraca</taxon>
        <taxon>Eucarida</taxon>
        <taxon>Decapoda</taxon>
        <taxon>Pleocyemata</taxon>
        <taxon>Brachyura</taxon>
        <taxon>Eubrachyura</taxon>
        <taxon>Portunoidea</taxon>
        <taxon>Portunidae</taxon>
        <taxon>Portuninae</taxon>
        <taxon>Portunus</taxon>
    </lineage>
</organism>
<name>A0A5B7FFG0_PORTR</name>
<dbReference type="InterPro" id="IPR018247">
    <property type="entry name" value="EF_Hand_1_Ca_BS"/>
</dbReference>
<dbReference type="EMBL" id="VSRR010006201">
    <property type="protein sequence ID" value="MPC44267.1"/>
    <property type="molecule type" value="Genomic_DNA"/>
</dbReference>
<keyword evidence="5" id="KW-0325">Glycoprotein</keyword>
<dbReference type="InterPro" id="IPR051950">
    <property type="entry name" value="Dev_reg/Prot_inhib"/>
</dbReference>
<dbReference type="SUPFAM" id="SSF47473">
    <property type="entry name" value="EF-hand"/>
    <property type="match status" value="1"/>
</dbReference>
<proteinExistence type="predicted"/>
<dbReference type="InterPro" id="IPR019577">
    <property type="entry name" value="SPARC/Testican_Ca-bd-dom"/>
</dbReference>
<reference evidence="7" key="1">
    <citation type="submission" date="2019-05" db="EMBL/GenBank/DDBJ databases">
        <title>Another draft genome of Portunus trituberculatus and its Hox gene families provides insights of decapod evolution.</title>
        <authorList>
            <person name="Jeong J.-H."/>
            <person name="Song I."/>
            <person name="Kim S."/>
            <person name="Choi T."/>
            <person name="Kim D."/>
            <person name="Ryu S."/>
            <person name="Kim W."/>
        </authorList>
    </citation>
    <scope>NUCLEOTIDE SEQUENCE [LARGE SCALE GENOMIC DNA]</scope>
    <source>
        <tissue evidence="7">Muscle</tissue>
    </source>
</reference>
<comment type="caution">
    <text evidence="7">The sequence shown here is derived from an EMBL/GenBank/DDBJ whole genome shotgun (WGS) entry which is preliminary data.</text>
</comment>
<evidence type="ECO:0000313" key="8">
    <source>
        <dbReference type="Proteomes" id="UP000324222"/>
    </source>
</evidence>
<feature type="domain" description="SPARC/Testican calcium-binding" evidence="6">
    <location>
        <begin position="90"/>
        <end position="177"/>
    </location>
</feature>
<dbReference type="AlphaFoldDB" id="A0A5B7FFG0"/>
<gene>
    <name evidence="7" type="primary">SMOC1</name>
    <name evidence="7" type="ORF">E2C01_037936</name>
</gene>
<keyword evidence="8" id="KW-1185">Reference proteome</keyword>
<dbReference type="PANTHER" id="PTHR12352">
    <property type="entry name" value="SECRETED MODULAR CALCIUM-BINDING PROTEIN"/>
    <property type="match status" value="1"/>
</dbReference>
<dbReference type="OrthoDB" id="5986054at2759"/>
<keyword evidence="2" id="KW-0964">Secreted</keyword>
<dbReference type="PROSITE" id="PS00018">
    <property type="entry name" value="EF_HAND_1"/>
    <property type="match status" value="2"/>
</dbReference>
<evidence type="ECO:0000256" key="4">
    <source>
        <dbReference type="ARBA" id="ARBA00023157"/>
    </source>
</evidence>
<dbReference type="Gene3D" id="1.10.238.10">
    <property type="entry name" value="EF-hand"/>
    <property type="match status" value="1"/>
</dbReference>
<dbReference type="InterPro" id="IPR011992">
    <property type="entry name" value="EF-hand-dom_pair"/>
</dbReference>
<dbReference type="Proteomes" id="UP000324222">
    <property type="component" value="Unassembled WGS sequence"/>
</dbReference>
<evidence type="ECO:0000256" key="2">
    <source>
        <dbReference type="ARBA" id="ARBA00022525"/>
    </source>
</evidence>
<accession>A0A5B7FFG0</accession>
<evidence type="ECO:0000256" key="3">
    <source>
        <dbReference type="ARBA" id="ARBA00022837"/>
    </source>
</evidence>
<comment type="subcellular location">
    <subcellularLocation>
        <location evidence="1">Secreted</location>
    </subcellularLocation>
</comment>
<dbReference type="Pfam" id="PF10591">
    <property type="entry name" value="SPARC_Ca_bdg"/>
    <property type="match status" value="1"/>
</dbReference>
<evidence type="ECO:0000256" key="1">
    <source>
        <dbReference type="ARBA" id="ARBA00004613"/>
    </source>
</evidence>
<dbReference type="GO" id="GO:0005615">
    <property type="term" value="C:extracellular space"/>
    <property type="evidence" value="ECO:0007669"/>
    <property type="project" value="TreeGrafter"/>
</dbReference>
<sequence length="221" mass="25452">MVGFEPAHGRLPDPTLTTLSITPPPVYLAQLVMSRSPMSFVCKSNEDLNLGCQSVSVRNGYANFCFIFHGFCHGRLQVAPKHPSDQNPQNQEVKRTKFARVSQRGRVSERKLHRRVVKWKFSELDRNNDRKLQRREYKRLRKTVRKFIKPKKCAKMFPRMCDANGDRSLTEQEWVTCFMSVLDTVKPCEVKGNNIMKVQAKTFPEAQGHSCPLRPKETAVS</sequence>
<keyword evidence="4" id="KW-1015">Disulfide bond</keyword>